<keyword evidence="7" id="KW-0805">Transcription regulation</keyword>
<name>A0A670JZN0_PODMU</name>
<evidence type="ECO:0000256" key="13">
    <source>
        <dbReference type="ARBA" id="ARBA00045875"/>
    </source>
</evidence>
<sequence>MSSQKKCPDCGSLEIVEDSHYAQNQLVCADCGFILTEGLLTTTYADEEHLQEVTYSRSTGQNEQTSRCVQRGVKRVRDLCKVLRLPSLFEDTAVSYYQQAIKRPGFSLVILEKKEMLVGCCVFVTCRQHNWPLTMGTVCLLLYGDKELFAKTYLRFLKELALDVPTLSLMDMVKTHLNSWCAVSIIHRLNLQVSYGLCGILIGRPMKQQAS</sequence>
<dbReference type="Proteomes" id="UP000472272">
    <property type="component" value="Chromosome 15"/>
</dbReference>
<accession>A0A670JZN0</accession>
<proteinExistence type="inferred from homology"/>
<evidence type="ECO:0000256" key="10">
    <source>
        <dbReference type="ARBA" id="ARBA00023242"/>
    </source>
</evidence>
<keyword evidence="5 14" id="KW-0863">Zinc-finger</keyword>
<dbReference type="SUPFAM" id="SSF47954">
    <property type="entry name" value="Cyclin-like"/>
    <property type="match status" value="1"/>
</dbReference>
<dbReference type="PANTHER" id="PTHR11618">
    <property type="entry name" value="TRANSCRIPTION INITIATION FACTOR IIB-RELATED"/>
    <property type="match status" value="1"/>
</dbReference>
<evidence type="ECO:0000256" key="8">
    <source>
        <dbReference type="ARBA" id="ARBA00023159"/>
    </source>
</evidence>
<keyword evidence="17" id="KW-1185">Reference proteome</keyword>
<dbReference type="FunFam" id="2.20.25.10:FF:000014">
    <property type="entry name" value="Transcription factor IIIB 50 kDa subunit"/>
    <property type="match status" value="1"/>
</dbReference>
<organism evidence="16 17">
    <name type="scientific">Podarcis muralis</name>
    <name type="common">Wall lizard</name>
    <name type="synonym">Lacerta muralis</name>
    <dbReference type="NCBI Taxonomy" id="64176"/>
    <lineage>
        <taxon>Eukaryota</taxon>
        <taxon>Metazoa</taxon>
        <taxon>Chordata</taxon>
        <taxon>Craniata</taxon>
        <taxon>Vertebrata</taxon>
        <taxon>Euteleostomi</taxon>
        <taxon>Lepidosauria</taxon>
        <taxon>Squamata</taxon>
        <taxon>Bifurcata</taxon>
        <taxon>Unidentata</taxon>
        <taxon>Episquamata</taxon>
        <taxon>Laterata</taxon>
        <taxon>Lacertibaenia</taxon>
        <taxon>Lacertidae</taxon>
        <taxon>Podarcis</taxon>
    </lineage>
</organism>
<dbReference type="GO" id="GO:0097550">
    <property type="term" value="C:transcription preinitiation complex"/>
    <property type="evidence" value="ECO:0007669"/>
    <property type="project" value="TreeGrafter"/>
</dbReference>
<evidence type="ECO:0000256" key="11">
    <source>
        <dbReference type="ARBA" id="ARBA00039848"/>
    </source>
</evidence>
<dbReference type="Pfam" id="PF08271">
    <property type="entry name" value="Zn_Ribbon_TF"/>
    <property type="match status" value="1"/>
</dbReference>
<dbReference type="GO" id="GO:0008270">
    <property type="term" value="F:zinc ion binding"/>
    <property type="evidence" value="ECO:0007669"/>
    <property type="project" value="UniProtKB-KW"/>
</dbReference>
<dbReference type="GO" id="GO:0070897">
    <property type="term" value="P:transcription preinitiation complex assembly"/>
    <property type="evidence" value="ECO:0007669"/>
    <property type="project" value="InterPro"/>
</dbReference>
<dbReference type="GeneTree" id="ENSGT00390000002288"/>
<keyword evidence="10" id="KW-0539">Nucleus</keyword>
<evidence type="ECO:0000256" key="7">
    <source>
        <dbReference type="ARBA" id="ARBA00023015"/>
    </source>
</evidence>
<evidence type="ECO:0000313" key="17">
    <source>
        <dbReference type="Proteomes" id="UP000472272"/>
    </source>
</evidence>
<dbReference type="PROSITE" id="PS51134">
    <property type="entry name" value="ZF_TFIIB"/>
    <property type="match status" value="1"/>
</dbReference>
<feature type="domain" description="TFIIB-type" evidence="15">
    <location>
        <begin position="3"/>
        <end position="36"/>
    </location>
</feature>
<evidence type="ECO:0000256" key="12">
    <source>
        <dbReference type="ARBA" id="ARBA00042630"/>
    </source>
</evidence>
<evidence type="ECO:0000256" key="5">
    <source>
        <dbReference type="ARBA" id="ARBA00022771"/>
    </source>
</evidence>
<keyword evidence="9" id="KW-0804">Transcription</keyword>
<dbReference type="GO" id="GO:0005634">
    <property type="term" value="C:nucleus"/>
    <property type="evidence" value="ECO:0007669"/>
    <property type="project" value="UniProtKB-SubCell"/>
</dbReference>
<evidence type="ECO:0000256" key="4">
    <source>
        <dbReference type="ARBA" id="ARBA00022737"/>
    </source>
</evidence>
<dbReference type="OMA" id="LADEHIF"/>
<dbReference type="AlphaFoldDB" id="A0A670JZN0"/>
<dbReference type="CDD" id="cd20555">
    <property type="entry name" value="CYCLIN_BRF2"/>
    <property type="match status" value="1"/>
</dbReference>
<evidence type="ECO:0000256" key="2">
    <source>
        <dbReference type="ARBA" id="ARBA00010857"/>
    </source>
</evidence>
<evidence type="ECO:0000259" key="15">
    <source>
        <dbReference type="PROSITE" id="PS51134"/>
    </source>
</evidence>
<dbReference type="InterPro" id="IPR013137">
    <property type="entry name" value="Znf_TFIIB"/>
</dbReference>
<keyword evidence="3" id="KW-0479">Metal-binding</keyword>
<keyword evidence="8" id="KW-0010">Activator</keyword>
<dbReference type="Gene3D" id="2.20.25.10">
    <property type="match status" value="1"/>
</dbReference>
<reference evidence="16" key="2">
    <citation type="submission" date="2025-08" db="UniProtKB">
        <authorList>
            <consortium name="Ensembl"/>
        </authorList>
    </citation>
    <scope>IDENTIFICATION</scope>
</reference>
<evidence type="ECO:0000256" key="3">
    <source>
        <dbReference type="ARBA" id="ARBA00022723"/>
    </source>
</evidence>
<evidence type="ECO:0000313" key="16">
    <source>
        <dbReference type="Ensembl" id="ENSPMRP00000028769.1"/>
    </source>
</evidence>
<evidence type="ECO:0000256" key="1">
    <source>
        <dbReference type="ARBA" id="ARBA00004123"/>
    </source>
</evidence>
<comment type="subcellular location">
    <subcellularLocation>
        <location evidence="1">Nucleus</location>
    </subcellularLocation>
</comment>
<evidence type="ECO:0000256" key="14">
    <source>
        <dbReference type="PROSITE-ProRule" id="PRU00469"/>
    </source>
</evidence>
<comment type="function">
    <text evidence="13">General activator of RNA polymerase III transcription. Factor exclusively required for RNA polymerase III transcription of genes with promoter elements upstream of the initiation sites. Contributes to the regulation of gene expression; functions as activator in the absence of oxidative stress. Down-regulates expression of target genes in response to oxidative stress. Overexpression protects cells against apoptosis in response to oxidative stress.</text>
</comment>
<keyword evidence="4" id="KW-0677">Repeat</keyword>
<dbReference type="Ensembl" id="ENSPMRT00000030514.1">
    <property type="protein sequence ID" value="ENSPMRP00000028769.1"/>
    <property type="gene ID" value="ENSPMRG00000018592.1"/>
</dbReference>
<dbReference type="PANTHER" id="PTHR11618:SF5">
    <property type="entry name" value="TRANSCRIPTION FACTOR IIIB 50 KDA SUBUNIT"/>
    <property type="match status" value="1"/>
</dbReference>
<comment type="similarity">
    <text evidence="2">Belongs to the TFIIB family.</text>
</comment>
<evidence type="ECO:0000256" key="6">
    <source>
        <dbReference type="ARBA" id="ARBA00022833"/>
    </source>
</evidence>
<reference evidence="16" key="3">
    <citation type="submission" date="2025-09" db="UniProtKB">
        <authorList>
            <consortium name="Ensembl"/>
        </authorList>
    </citation>
    <scope>IDENTIFICATION</scope>
</reference>
<dbReference type="Gene3D" id="1.10.472.10">
    <property type="entry name" value="Cyclin-like"/>
    <property type="match status" value="1"/>
</dbReference>
<dbReference type="InterPro" id="IPR000812">
    <property type="entry name" value="TFIIB"/>
</dbReference>
<evidence type="ECO:0000256" key="9">
    <source>
        <dbReference type="ARBA" id="ARBA00023163"/>
    </source>
</evidence>
<dbReference type="SUPFAM" id="SSF57783">
    <property type="entry name" value="Zinc beta-ribbon"/>
    <property type="match status" value="1"/>
</dbReference>
<dbReference type="FunFam" id="1.10.472.10:FF:000046">
    <property type="entry name" value="Transcription factor IIIB 50 kDa subunit"/>
    <property type="match status" value="1"/>
</dbReference>
<dbReference type="GO" id="GO:0017025">
    <property type="term" value="F:TBP-class protein binding"/>
    <property type="evidence" value="ECO:0007669"/>
    <property type="project" value="TreeGrafter"/>
</dbReference>
<dbReference type="InterPro" id="IPR036915">
    <property type="entry name" value="Cyclin-like_sf"/>
</dbReference>
<keyword evidence="6" id="KW-0862">Zinc</keyword>
<protein>
    <recommendedName>
        <fullName evidence="11">Transcription factor IIIB 50 kDa subunit</fullName>
    </recommendedName>
    <alternativeName>
        <fullName evidence="12">B-related factor 2</fullName>
    </alternativeName>
</protein>
<reference evidence="16 17" key="1">
    <citation type="journal article" date="2019" name="Proc. Natl. Acad. Sci. U.S.A.">
        <title>Regulatory changes in pterin and carotenoid genes underlie balanced color polymorphisms in the wall lizard.</title>
        <authorList>
            <person name="Andrade P."/>
            <person name="Pinho C."/>
            <person name="Perez I de Lanuza G."/>
            <person name="Afonso S."/>
            <person name="Brejcha J."/>
            <person name="Rubin C.J."/>
            <person name="Wallerman O."/>
            <person name="Pereira P."/>
            <person name="Sabatino S.J."/>
            <person name="Bellati A."/>
            <person name="Pellitteri-Rosa D."/>
            <person name="Bosakova Z."/>
            <person name="Bunikis I."/>
            <person name="Carretero M.A."/>
            <person name="Feiner N."/>
            <person name="Marsik P."/>
            <person name="Pauperio F."/>
            <person name="Salvi D."/>
            <person name="Soler L."/>
            <person name="While G.M."/>
            <person name="Uller T."/>
            <person name="Font E."/>
            <person name="Andersson L."/>
            <person name="Carneiro M."/>
        </authorList>
    </citation>
    <scope>NUCLEOTIDE SEQUENCE</scope>
</reference>